<keyword evidence="2" id="KW-0472">Membrane</keyword>
<feature type="region of interest" description="Disordered" evidence="1">
    <location>
        <begin position="28"/>
        <end position="47"/>
    </location>
</feature>
<evidence type="ECO:0000256" key="2">
    <source>
        <dbReference type="SAM" id="Phobius"/>
    </source>
</evidence>
<feature type="transmembrane region" description="Helical" evidence="2">
    <location>
        <begin position="168"/>
        <end position="192"/>
    </location>
</feature>
<dbReference type="RefSeq" id="WP_154526785.1">
    <property type="nucleotide sequence ID" value="NZ_VULZ01000014.1"/>
</dbReference>
<protein>
    <submittedName>
        <fullName evidence="3">Uncharacterized protein</fullName>
    </submittedName>
</protein>
<feature type="transmembrane region" description="Helical" evidence="2">
    <location>
        <begin position="101"/>
        <end position="119"/>
    </location>
</feature>
<dbReference type="Pfam" id="PF19506">
    <property type="entry name" value="DUF6040"/>
    <property type="match status" value="1"/>
</dbReference>
<organism evidence="3 4">
    <name type="scientific">Porcincola intestinalis</name>
    <dbReference type="NCBI Taxonomy" id="2606632"/>
    <lineage>
        <taxon>Bacteria</taxon>
        <taxon>Bacillati</taxon>
        <taxon>Bacillota</taxon>
        <taxon>Clostridia</taxon>
        <taxon>Lachnospirales</taxon>
        <taxon>Lachnospiraceae</taxon>
        <taxon>Porcincola</taxon>
    </lineage>
</organism>
<keyword evidence="4" id="KW-1185">Reference proteome</keyword>
<feature type="transmembrane region" description="Helical" evidence="2">
    <location>
        <begin position="131"/>
        <end position="156"/>
    </location>
</feature>
<evidence type="ECO:0000313" key="3">
    <source>
        <dbReference type="EMBL" id="MSS15685.1"/>
    </source>
</evidence>
<name>A0A6L5X8C9_9FIRM</name>
<sequence length="263" mass="29921">MRKRASEAEAAAESVKASYKEKMEKAKKKLAHAEELEQEAQKKVDEEDKRITDLADKMAYENLAGIDRRYREDRDRLHREYKLKKQECEDRYKRREQEDEAFTWGVLLFASLDLIFRAIQSARFSHDLLQALTFIGGFITGMFSAAWSFATAAWSLNEKIAVPVIRQILPAVLAVAGFASLLALVFGGLGFAGYKLVGFYREHFADSISVYIAVTELVVLVWFADMMSAVKLNLIVVFIAVHFVYVFIRMVVTREGDGTYFGS</sequence>
<reference evidence="3 4" key="1">
    <citation type="submission" date="2019-08" db="EMBL/GenBank/DDBJ databases">
        <title>In-depth cultivation of the pig gut microbiome towards novel bacterial diversity and tailored functional studies.</title>
        <authorList>
            <person name="Wylensek D."/>
            <person name="Hitch T.C.A."/>
            <person name="Clavel T."/>
        </authorList>
    </citation>
    <scope>NUCLEOTIDE SEQUENCE [LARGE SCALE GENOMIC DNA]</scope>
    <source>
        <strain evidence="3 4">Oil+RF-744-WCA-WT-11</strain>
    </source>
</reference>
<proteinExistence type="predicted"/>
<evidence type="ECO:0000256" key="1">
    <source>
        <dbReference type="SAM" id="MobiDB-lite"/>
    </source>
</evidence>
<feature type="transmembrane region" description="Helical" evidence="2">
    <location>
        <begin position="204"/>
        <end position="225"/>
    </location>
</feature>
<dbReference type="Proteomes" id="UP000481852">
    <property type="component" value="Unassembled WGS sequence"/>
</dbReference>
<comment type="caution">
    <text evidence="3">The sequence shown here is derived from an EMBL/GenBank/DDBJ whole genome shotgun (WGS) entry which is preliminary data.</text>
</comment>
<accession>A0A6L5X8C9</accession>
<keyword evidence="2" id="KW-0812">Transmembrane</keyword>
<feature type="compositionally biased region" description="Basic and acidic residues" evidence="1">
    <location>
        <begin position="31"/>
        <end position="47"/>
    </location>
</feature>
<gene>
    <name evidence="3" type="ORF">FYJ35_11705</name>
</gene>
<feature type="transmembrane region" description="Helical" evidence="2">
    <location>
        <begin position="232"/>
        <end position="252"/>
    </location>
</feature>
<keyword evidence="2" id="KW-1133">Transmembrane helix</keyword>
<evidence type="ECO:0000313" key="4">
    <source>
        <dbReference type="Proteomes" id="UP000481852"/>
    </source>
</evidence>
<dbReference type="EMBL" id="VULZ01000014">
    <property type="protein sequence ID" value="MSS15685.1"/>
    <property type="molecule type" value="Genomic_DNA"/>
</dbReference>
<dbReference type="InterPro" id="IPR046103">
    <property type="entry name" value="DUF6040"/>
</dbReference>
<dbReference type="AlphaFoldDB" id="A0A6L5X8C9"/>